<evidence type="ECO:0000256" key="3">
    <source>
        <dbReference type="ARBA" id="ARBA00022723"/>
    </source>
</evidence>
<keyword evidence="3" id="KW-0479">Metal-binding</keyword>
<dbReference type="SMART" id="SM00849">
    <property type="entry name" value="Lactamase_B"/>
    <property type="match status" value="1"/>
</dbReference>
<organism evidence="7 8">
    <name type="scientific">Sphaerobolus stellatus (strain SS14)</name>
    <dbReference type="NCBI Taxonomy" id="990650"/>
    <lineage>
        <taxon>Eukaryota</taxon>
        <taxon>Fungi</taxon>
        <taxon>Dikarya</taxon>
        <taxon>Basidiomycota</taxon>
        <taxon>Agaricomycotina</taxon>
        <taxon>Agaricomycetes</taxon>
        <taxon>Phallomycetidae</taxon>
        <taxon>Geastrales</taxon>
        <taxon>Sphaerobolaceae</taxon>
        <taxon>Sphaerobolus</taxon>
    </lineage>
</organism>
<evidence type="ECO:0000256" key="1">
    <source>
        <dbReference type="ARBA" id="ARBA00001947"/>
    </source>
</evidence>
<dbReference type="Gene3D" id="3.60.15.10">
    <property type="entry name" value="Ribonuclease Z/Hydroxyacylglutathione hydrolase-like"/>
    <property type="match status" value="1"/>
</dbReference>
<name>A0A0C9UEQ2_SPHS4</name>
<dbReference type="AlphaFoldDB" id="A0A0C9UEQ2"/>
<dbReference type="OrthoDB" id="10250730at2759"/>
<gene>
    <name evidence="7" type="ORF">M422DRAFT_31696</name>
</gene>
<proteinExistence type="inferred from homology"/>
<dbReference type="SUPFAM" id="SSF56281">
    <property type="entry name" value="Metallo-hydrolase/oxidoreductase"/>
    <property type="match status" value="1"/>
</dbReference>
<dbReference type="CDD" id="cd07730">
    <property type="entry name" value="metallo-hydrolase-like_MBL-fold"/>
    <property type="match status" value="1"/>
</dbReference>
<dbReference type="Proteomes" id="UP000054279">
    <property type="component" value="Unassembled WGS sequence"/>
</dbReference>
<evidence type="ECO:0000256" key="5">
    <source>
        <dbReference type="ARBA" id="ARBA00022833"/>
    </source>
</evidence>
<comment type="similarity">
    <text evidence="2">Belongs to the metallo-beta-lactamase superfamily.</text>
</comment>
<evidence type="ECO:0000256" key="4">
    <source>
        <dbReference type="ARBA" id="ARBA00022801"/>
    </source>
</evidence>
<evidence type="ECO:0000256" key="2">
    <source>
        <dbReference type="ARBA" id="ARBA00007749"/>
    </source>
</evidence>
<reference evidence="7 8" key="1">
    <citation type="submission" date="2014-06" db="EMBL/GenBank/DDBJ databases">
        <title>Evolutionary Origins and Diversification of the Mycorrhizal Mutualists.</title>
        <authorList>
            <consortium name="DOE Joint Genome Institute"/>
            <consortium name="Mycorrhizal Genomics Consortium"/>
            <person name="Kohler A."/>
            <person name="Kuo A."/>
            <person name="Nagy L.G."/>
            <person name="Floudas D."/>
            <person name="Copeland A."/>
            <person name="Barry K.W."/>
            <person name="Cichocki N."/>
            <person name="Veneault-Fourrey C."/>
            <person name="LaButti K."/>
            <person name="Lindquist E.A."/>
            <person name="Lipzen A."/>
            <person name="Lundell T."/>
            <person name="Morin E."/>
            <person name="Murat C."/>
            <person name="Riley R."/>
            <person name="Ohm R."/>
            <person name="Sun H."/>
            <person name="Tunlid A."/>
            <person name="Henrissat B."/>
            <person name="Grigoriev I.V."/>
            <person name="Hibbett D.S."/>
            <person name="Martin F."/>
        </authorList>
    </citation>
    <scope>NUCLEOTIDE SEQUENCE [LARGE SCALE GENOMIC DNA]</scope>
    <source>
        <strain evidence="7 8">SS14</strain>
    </source>
</reference>
<evidence type="ECO:0000313" key="8">
    <source>
        <dbReference type="Proteomes" id="UP000054279"/>
    </source>
</evidence>
<dbReference type="Pfam" id="PF00753">
    <property type="entry name" value="Lactamase_B"/>
    <property type="match status" value="1"/>
</dbReference>
<protein>
    <recommendedName>
        <fullName evidence="6">Metallo-beta-lactamase domain-containing protein</fullName>
    </recommendedName>
</protein>
<evidence type="ECO:0000259" key="6">
    <source>
        <dbReference type="SMART" id="SM00849"/>
    </source>
</evidence>
<dbReference type="GO" id="GO:0046872">
    <property type="term" value="F:metal ion binding"/>
    <property type="evidence" value="ECO:0007669"/>
    <property type="project" value="UniProtKB-KW"/>
</dbReference>
<keyword evidence="8" id="KW-1185">Reference proteome</keyword>
<dbReference type="EMBL" id="KN837136">
    <property type="protein sequence ID" value="KIJ41463.1"/>
    <property type="molecule type" value="Genomic_DNA"/>
</dbReference>
<dbReference type="GO" id="GO:0016787">
    <property type="term" value="F:hydrolase activity"/>
    <property type="evidence" value="ECO:0007669"/>
    <property type="project" value="UniProtKB-KW"/>
</dbReference>
<feature type="domain" description="Metallo-beta-lactamase" evidence="6">
    <location>
        <begin position="51"/>
        <end position="265"/>
    </location>
</feature>
<dbReference type="HOGENOM" id="CLU_030571_1_1_1"/>
<dbReference type="InterPro" id="IPR001279">
    <property type="entry name" value="Metallo-B-lactamas"/>
</dbReference>
<dbReference type="PANTHER" id="PTHR42978:SF2">
    <property type="entry name" value="102 KBASES UNSTABLE REGION: FROM 1 TO 119443"/>
    <property type="match status" value="1"/>
</dbReference>
<keyword evidence="4" id="KW-0378">Hydrolase</keyword>
<accession>A0A0C9UEQ2</accession>
<comment type="cofactor">
    <cofactor evidence="1">
        <name>Zn(2+)</name>
        <dbReference type="ChEBI" id="CHEBI:29105"/>
    </cofactor>
</comment>
<dbReference type="PANTHER" id="PTHR42978">
    <property type="entry name" value="QUORUM-QUENCHING LACTONASE YTNP-RELATED-RELATED"/>
    <property type="match status" value="1"/>
</dbReference>
<sequence>MSTSNDPVTLPPPAPNQAYTIVSALEAGVLDLPPHLFAADVSKDEKIPTCPSLSFLLKHSKTGEKVVFDLGIRKDISKFTPPIMNLVNGVMPINVPQDAADSLAKGGVPPETIKTIIVSHAHFDHVGDHTLFPNATFILGEGADLALSTPYPADPSSIVIPDSFPPDRTKFLERSAFSDSLAGFPAAYDYFQDGSLYIIDSPGHFPGHINVLARTSPNGSWIYLAGDTCHDLRLLRGEKEIFYETDLHGNICNCFHKNKEAAAEHIRRVGALNKTKGVHVLIAHDWQWYEKNKGGPVFFPGSIPAASL</sequence>
<dbReference type="InterPro" id="IPR051013">
    <property type="entry name" value="MBL_superfamily_lactonases"/>
</dbReference>
<dbReference type="InterPro" id="IPR036866">
    <property type="entry name" value="RibonucZ/Hydroxyglut_hydro"/>
</dbReference>
<evidence type="ECO:0000313" key="7">
    <source>
        <dbReference type="EMBL" id="KIJ41463.1"/>
    </source>
</evidence>
<keyword evidence="5" id="KW-0862">Zinc</keyword>